<accession>D3DI37</accession>
<gene>
    <name evidence="1" type="ordered locus">HTH_1031</name>
</gene>
<evidence type="ECO:0000313" key="2">
    <source>
        <dbReference type="Proteomes" id="UP000002574"/>
    </source>
</evidence>
<keyword evidence="2" id="KW-1185">Reference proteome</keyword>
<organism evidence="1 2">
    <name type="scientific">Hydrogenobacter thermophilus (strain DSM 6534 / IAM 12695 / TK-6)</name>
    <dbReference type="NCBI Taxonomy" id="608538"/>
    <lineage>
        <taxon>Bacteria</taxon>
        <taxon>Pseudomonadati</taxon>
        <taxon>Aquificota</taxon>
        <taxon>Aquificia</taxon>
        <taxon>Aquificales</taxon>
        <taxon>Aquificaceae</taxon>
        <taxon>Hydrogenobacter</taxon>
    </lineage>
</organism>
<proteinExistence type="predicted"/>
<protein>
    <submittedName>
        <fullName evidence="1">Uncharacterized protein</fullName>
    </submittedName>
</protein>
<dbReference type="Proteomes" id="UP000002574">
    <property type="component" value="Chromosome"/>
</dbReference>
<name>D3DI37_HYDTT</name>
<dbReference type="AlphaFoldDB" id="D3DI37"/>
<dbReference type="KEGG" id="hth:HTH_1031"/>
<dbReference type="EMBL" id="AP011112">
    <property type="protein sequence ID" value="BAI69489.1"/>
    <property type="molecule type" value="Genomic_DNA"/>
</dbReference>
<evidence type="ECO:0000313" key="1">
    <source>
        <dbReference type="EMBL" id="BAI69489.1"/>
    </source>
</evidence>
<reference evidence="1 2" key="1">
    <citation type="journal article" date="2010" name="J. Bacteriol.">
        <title>Complete genome sequence of the thermophilic, obligately chemolithoautotrophic hydrogen-oxidizing bacterium Hydrogenobacter thermophilus TK-6.</title>
        <authorList>
            <person name="Arai H."/>
            <person name="Kanbe H."/>
            <person name="Ishii M."/>
            <person name="Igarashi Y."/>
        </authorList>
    </citation>
    <scope>NUCLEOTIDE SEQUENCE [LARGE SCALE GENOMIC DNA]</scope>
    <source>
        <strain evidence="2">DSM 6534 / IAM 12695 / TK-6 [Tokyo]</strain>
    </source>
</reference>
<dbReference type="STRING" id="608538.HTH_1031"/>
<sequence length="56" mass="6778">MSYLPNACLIFFLLTDKKLKLRVDGMLFEIAKIKRARVKRIKRFIGKKGNYKKRRY</sequence>